<feature type="chain" id="PRO_5041738258" description="N,N-dimethylformamidase beta subunit-like C-terminal domain-containing protein" evidence="2">
    <location>
        <begin position="38"/>
        <end position="528"/>
    </location>
</feature>
<dbReference type="EMBL" id="CP124756">
    <property type="protein sequence ID" value="WGZ93551.1"/>
    <property type="molecule type" value="Genomic_DNA"/>
</dbReference>
<evidence type="ECO:0000256" key="2">
    <source>
        <dbReference type="SAM" id="SignalP"/>
    </source>
</evidence>
<keyword evidence="1" id="KW-0812">Transmembrane</keyword>
<protein>
    <recommendedName>
        <fullName evidence="3">N,N-dimethylformamidase beta subunit-like C-terminal domain-containing protein</fullName>
    </recommendedName>
</protein>
<evidence type="ECO:0000313" key="4">
    <source>
        <dbReference type="EMBL" id="WGZ93551.1"/>
    </source>
</evidence>
<feature type="transmembrane region" description="Helical" evidence="1">
    <location>
        <begin position="506"/>
        <end position="525"/>
    </location>
</feature>
<keyword evidence="1" id="KW-1133">Transmembrane helix</keyword>
<feature type="signal peptide" evidence="2">
    <location>
        <begin position="1"/>
        <end position="37"/>
    </location>
</feature>
<organism evidence="4">
    <name type="scientific">Candidatus Thiothrix putei</name>
    <dbReference type="NCBI Taxonomy" id="3080811"/>
    <lineage>
        <taxon>Bacteria</taxon>
        <taxon>Pseudomonadati</taxon>
        <taxon>Pseudomonadota</taxon>
        <taxon>Gammaproteobacteria</taxon>
        <taxon>Thiotrichales</taxon>
        <taxon>Thiotrichaceae</taxon>
        <taxon>Thiothrix</taxon>
    </lineage>
</organism>
<reference evidence="4" key="2">
    <citation type="submission" date="2023-04" db="EMBL/GenBank/DDBJ databases">
        <authorList>
            <person name="Beletskiy A.V."/>
            <person name="Mardanov A.V."/>
            <person name="Ravin N.V."/>
        </authorList>
    </citation>
    <scope>NUCLEOTIDE SEQUENCE</scope>
    <source>
        <strain evidence="4">GKL-02</strain>
    </source>
</reference>
<evidence type="ECO:0000259" key="3">
    <source>
        <dbReference type="Pfam" id="PF20254"/>
    </source>
</evidence>
<dbReference type="Pfam" id="PF20254">
    <property type="entry name" value="DMFA2_C"/>
    <property type="match status" value="1"/>
</dbReference>
<keyword evidence="1" id="KW-0472">Membrane</keyword>
<dbReference type="InterPro" id="IPR046540">
    <property type="entry name" value="DMFA2_C"/>
</dbReference>
<gene>
    <name evidence="4" type="ORF">QJT81_17390</name>
</gene>
<name>A0AA95HEX5_9GAMM</name>
<accession>A0AA95HEX5</accession>
<reference evidence="4" key="1">
    <citation type="journal article" date="2023" name="Int. J. Mol. Sci.">
        <title>Metagenomics Revealed a New Genus 'Candidatus Thiocaldithrix dubininis' gen. nov., sp. nov. and a New Species 'Candidatus Thiothrix putei' sp. nov. in the Family Thiotrichaceae, Some Members of Which Have Traits of Both Na+- and H+-Motive Energetics.</title>
        <authorList>
            <person name="Ravin N.V."/>
            <person name="Muntyan M.S."/>
            <person name="Smolyakov D.D."/>
            <person name="Rudenko T.S."/>
            <person name="Beletsky A.V."/>
            <person name="Mardanov A.V."/>
            <person name="Grabovich M.Y."/>
        </authorList>
    </citation>
    <scope>NUCLEOTIDE SEQUENCE</scope>
    <source>
        <strain evidence="4">GKL-02</strain>
    </source>
</reference>
<evidence type="ECO:0000256" key="1">
    <source>
        <dbReference type="SAM" id="Phobius"/>
    </source>
</evidence>
<dbReference type="KEGG" id="tput:QJT81_17390"/>
<dbReference type="Proteomes" id="UP001301326">
    <property type="component" value="Chromosome"/>
</dbReference>
<feature type="domain" description="N,N-dimethylformamidase beta subunit-like C-terminal" evidence="3">
    <location>
        <begin position="92"/>
        <end position="464"/>
    </location>
</feature>
<proteinExistence type="predicted"/>
<dbReference type="AlphaFoldDB" id="A0AA95HEX5"/>
<sequence length="528" mass="56631">MIQRLSSHVRSTPCQSSTILVGIAGLFSLLVSSNAMAVSCDFKNGDNFTDICGYLEAGVVQTGGQVKVHVASKTSNFEVRLRRAGYANPTLQTAPFSGAGNYNPTVGSHNGLNWGGAFSVGIPATWQSGIYELNLVNAQGGSYTDFFTIKSAQPGSHSKVLVLDSLPTKIAYSPIGGKSMYVFNSDNGQWATEVSMERPTGRGQWAEHVGFVSWLDKEGIAYEAASMMDLHRDPSLLHNYNLVILVGHNEYWSKEMRDNWDSYLAAGGNAANLSGNTMWWQVRFSADNKHMICYKNASNDPLKNDNSRVTVNWFNSPVNRPENLSTGVSFRHGGYADYTEGGVNYRNDGFTVTDASHWIFEGTGLGNGSIFGRDSGVIGYEVDGALFKMVNGKPVVTGEDGTPTNFQILATTPAFAIDSPTGVPGIVPSNHEGQGWGTLGIFKPSANSGTVFVAPTIDWGEYIQNDQIVGRITKNVINRLKSRTTDAGASTSTTVTLPTSSGGGGGSFPLVSLLLGLMVAVGLRARKR</sequence>
<keyword evidence="2" id="KW-0732">Signal</keyword>